<protein>
    <recommendedName>
        <fullName evidence="2">VanZ-like domain-containing protein</fullName>
    </recommendedName>
</protein>
<name>G1WJ92_9ACTN</name>
<dbReference type="AlphaFoldDB" id="G1WJ92"/>
<sequence>MAFVPLPLLAFAHTRSIKKAVVWALAIAILIEPLQLVIDLATGFPSFVVDVDDMMLQVLGSAAGIVLMALMVRVSSGSKGNGLAPDRG</sequence>
<evidence type="ECO:0000313" key="4">
    <source>
        <dbReference type="Proteomes" id="UP000004830"/>
    </source>
</evidence>
<organism evidence="3 4">
    <name type="scientific">Collinsella tanakaei YIT 12063</name>
    <dbReference type="NCBI Taxonomy" id="742742"/>
    <lineage>
        <taxon>Bacteria</taxon>
        <taxon>Bacillati</taxon>
        <taxon>Actinomycetota</taxon>
        <taxon>Coriobacteriia</taxon>
        <taxon>Coriobacteriales</taxon>
        <taxon>Coriobacteriaceae</taxon>
        <taxon>Collinsella</taxon>
    </lineage>
</organism>
<dbReference type="Proteomes" id="UP000004830">
    <property type="component" value="Unassembled WGS sequence"/>
</dbReference>
<proteinExistence type="predicted"/>
<keyword evidence="1" id="KW-1133">Transmembrane helix</keyword>
<dbReference type="Pfam" id="PF04892">
    <property type="entry name" value="VanZ"/>
    <property type="match status" value="1"/>
</dbReference>
<gene>
    <name evidence="3" type="ORF">HMPREF9452_01405</name>
</gene>
<feature type="transmembrane region" description="Helical" evidence="1">
    <location>
        <begin position="20"/>
        <end position="42"/>
    </location>
</feature>
<keyword evidence="1" id="KW-0472">Membrane</keyword>
<evidence type="ECO:0000259" key="2">
    <source>
        <dbReference type="Pfam" id="PF04892"/>
    </source>
</evidence>
<dbReference type="EMBL" id="ADLS01000018">
    <property type="protein sequence ID" value="EGX70416.1"/>
    <property type="molecule type" value="Genomic_DNA"/>
</dbReference>
<accession>G1WJ92</accession>
<dbReference type="PATRIC" id="fig|742742.3.peg.1370"/>
<keyword evidence="1" id="KW-0812">Transmembrane</keyword>
<evidence type="ECO:0000256" key="1">
    <source>
        <dbReference type="SAM" id="Phobius"/>
    </source>
</evidence>
<evidence type="ECO:0000313" key="3">
    <source>
        <dbReference type="EMBL" id="EGX70416.1"/>
    </source>
</evidence>
<dbReference type="HOGENOM" id="CLU_2463743_0_0_11"/>
<dbReference type="STRING" id="742742.HMPREF9452_01405"/>
<feature type="transmembrane region" description="Helical" evidence="1">
    <location>
        <begin position="54"/>
        <end position="72"/>
    </location>
</feature>
<feature type="domain" description="VanZ-like" evidence="2">
    <location>
        <begin position="2"/>
        <end position="70"/>
    </location>
</feature>
<reference evidence="3 4" key="1">
    <citation type="submission" date="2011-06" db="EMBL/GenBank/DDBJ databases">
        <title>The Genome Sequence of Collinsella tanakaei YIT 12063.</title>
        <authorList>
            <consortium name="The Broad Institute Genome Sequencing Platform"/>
            <person name="Earl A."/>
            <person name="Ward D."/>
            <person name="Feldgarden M."/>
            <person name="Gevers D."/>
            <person name="Morotomi M."/>
            <person name="Young S.K."/>
            <person name="Zeng Q."/>
            <person name="Gargeya S."/>
            <person name="Fitzgerald M."/>
            <person name="Haas B."/>
            <person name="Abouelleil A."/>
            <person name="Alvarado L."/>
            <person name="Arachchi H.M."/>
            <person name="Berlin A."/>
            <person name="Brown A."/>
            <person name="Chapman S.B."/>
            <person name="Chen Z."/>
            <person name="Dunbar C."/>
            <person name="Freedman E."/>
            <person name="Gearin G."/>
            <person name="Gellesch M."/>
            <person name="Goldberg J."/>
            <person name="Griggs A."/>
            <person name="Gujja S."/>
            <person name="Heiman D."/>
            <person name="Howarth C."/>
            <person name="Larson L."/>
            <person name="Lui A."/>
            <person name="MacDonald P.J.P."/>
            <person name="Mehta T."/>
            <person name="Montmayeur A."/>
            <person name="Murphy C."/>
            <person name="Neiman D."/>
            <person name="Pearson M."/>
            <person name="Priest M."/>
            <person name="Roberts A."/>
            <person name="Saif S."/>
            <person name="Shea T."/>
            <person name="Shenoy N."/>
            <person name="Sisk P."/>
            <person name="Stolte C."/>
            <person name="Sykes S."/>
            <person name="Wortman J."/>
            <person name="Nusbaum C."/>
            <person name="Birren B."/>
        </authorList>
    </citation>
    <scope>NUCLEOTIDE SEQUENCE [LARGE SCALE GENOMIC DNA]</scope>
    <source>
        <strain evidence="3 4">YIT 12063</strain>
    </source>
</reference>
<dbReference type="InterPro" id="IPR006976">
    <property type="entry name" value="VanZ-like"/>
</dbReference>
<comment type="caution">
    <text evidence="3">The sequence shown here is derived from an EMBL/GenBank/DDBJ whole genome shotgun (WGS) entry which is preliminary data.</text>
</comment>
<keyword evidence="4" id="KW-1185">Reference proteome</keyword>